<evidence type="ECO:0000256" key="1">
    <source>
        <dbReference type="SAM" id="MobiDB-lite"/>
    </source>
</evidence>
<dbReference type="EMBL" id="CP003929">
    <property type="protein sequence ID" value="AGB37047.1"/>
    <property type="molecule type" value="Genomic_DNA"/>
</dbReference>
<dbReference type="eggNOG" id="arCOG01641">
    <property type="taxonomic scope" value="Archaea"/>
</dbReference>
<dbReference type="Pfam" id="PF01938">
    <property type="entry name" value="TRAM"/>
    <property type="match status" value="1"/>
</dbReference>
<name>L0JVI4_9EURY</name>
<dbReference type="PROSITE" id="PS50926">
    <property type="entry name" value="TRAM"/>
    <property type="match status" value="1"/>
</dbReference>
<evidence type="ECO:0000313" key="4">
    <source>
        <dbReference type="Proteomes" id="UP000010878"/>
    </source>
</evidence>
<dbReference type="Proteomes" id="UP000010878">
    <property type="component" value="Chromosome"/>
</dbReference>
<dbReference type="HOGENOM" id="CLU_121271_0_0_2"/>
<dbReference type="SUPFAM" id="SSF50249">
    <property type="entry name" value="Nucleic acid-binding proteins"/>
    <property type="match status" value="1"/>
</dbReference>
<dbReference type="InterPro" id="IPR002792">
    <property type="entry name" value="TRAM_dom"/>
</dbReference>
<feature type="domain" description="TRAM" evidence="2">
    <location>
        <begin position="73"/>
        <end position="132"/>
    </location>
</feature>
<dbReference type="OrthoDB" id="28569at2157"/>
<accession>L0JVI4</accession>
<reference evidence="3 4" key="1">
    <citation type="submission" date="2012-11" db="EMBL/GenBank/DDBJ databases">
        <title>FINISHED of Natronococcus occultus SP4, DSM 3396.</title>
        <authorList>
            <consortium name="DOE Joint Genome Institute"/>
            <person name="Eisen J."/>
            <person name="Huntemann M."/>
            <person name="Wei C.-L."/>
            <person name="Han J."/>
            <person name="Detter J.C."/>
            <person name="Han C."/>
            <person name="Tapia R."/>
            <person name="Chen A."/>
            <person name="Kyrpides N."/>
            <person name="Mavromatis K."/>
            <person name="Markowitz V."/>
            <person name="Szeto E."/>
            <person name="Ivanova N."/>
            <person name="Mikhailova N."/>
            <person name="Ovchinnikova G."/>
            <person name="Pagani I."/>
            <person name="Pati A."/>
            <person name="Goodwin L."/>
            <person name="Nordberg H.P."/>
            <person name="Cantor M.N."/>
            <person name="Hua S.X."/>
            <person name="Woyke T."/>
            <person name="Eisen J."/>
            <person name="Klenk H.-P."/>
            <person name="Klenk H.-P."/>
        </authorList>
    </citation>
    <scope>NUCLEOTIDE SEQUENCE [LARGE SCALE GENOMIC DNA]</scope>
    <source>
        <strain evidence="3 4">SP4</strain>
    </source>
</reference>
<keyword evidence="4" id="KW-1185">Reference proteome</keyword>
<gene>
    <name evidence="3" type="ORF">Natoc_1213</name>
</gene>
<protein>
    <submittedName>
        <fullName evidence="3">Putative RNA-binding protein, contains TRAM domain</fullName>
    </submittedName>
</protein>
<organism evidence="3 4">
    <name type="scientific">Natronococcus occultus SP4</name>
    <dbReference type="NCBI Taxonomy" id="694430"/>
    <lineage>
        <taxon>Archaea</taxon>
        <taxon>Methanobacteriati</taxon>
        <taxon>Methanobacteriota</taxon>
        <taxon>Stenosarchaea group</taxon>
        <taxon>Halobacteria</taxon>
        <taxon>Halobacteriales</taxon>
        <taxon>Natrialbaceae</taxon>
        <taxon>Natronococcus</taxon>
    </lineage>
</organism>
<proteinExistence type="predicted"/>
<dbReference type="Gene3D" id="2.40.50.140">
    <property type="entry name" value="Nucleic acid-binding proteins"/>
    <property type="match status" value="1"/>
</dbReference>
<dbReference type="STRING" id="694430.Natoc_1213"/>
<evidence type="ECO:0000313" key="3">
    <source>
        <dbReference type="EMBL" id="AGB37047.1"/>
    </source>
</evidence>
<dbReference type="RefSeq" id="WP_015320498.1">
    <property type="nucleotide sequence ID" value="NC_019974.1"/>
</dbReference>
<evidence type="ECO:0000259" key="2">
    <source>
        <dbReference type="PROSITE" id="PS50926"/>
    </source>
</evidence>
<dbReference type="GeneID" id="14402654"/>
<dbReference type="AlphaFoldDB" id="L0JVI4"/>
<feature type="region of interest" description="Disordered" evidence="1">
    <location>
        <begin position="44"/>
        <end position="97"/>
    </location>
</feature>
<dbReference type="InterPro" id="IPR012340">
    <property type="entry name" value="NA-bd_OB-fold"/>
</dbReference>
<sequence length="136" mass="15118">MEISEKLLCVFTAKVEEQDDTYVIEVPKRELNVGDVELAEGYRTALFPSRSSDRGDQSGQTRESSRAPHPEPPATEGETRTVEIENTGEQGDGITRVERGYVIIVPETTPGDRVKIKVTDVQENVAFAEVLEHEDT</sequence>
<dbReference type="KEGG" id="nou:Natoc_1213"/>